<reference evidence="5" key="1">
    <citation type="submission" date="2017-02" db="EMBL/GenBank/DDBJ databases">
        <authorList>
            <person name="Varghese N."/>
            <person name="Submissions S."/>
        </authorList>
    </citation>
    <scope>NUCLEOTIDE SEQUENCE [LARGE SCALE GENOMIC DNA]</scope>
    <source>
        <strain evidence="5">ATCC 25662</strain>
    </source>
</reference>
<evidence type="ECO:0000256" key="1">
    <source>
        <dbReference type="ARBA" id="ARBA00008720"/>
    </source>
</evidence>
<dbReference type="EMBL" id="FUWY01000006">
    <property type="protein sequence ID" value="SJZ90520.1"/>
    <property type="molecule type" value="Genomic_DNA"/>
</dbReference>
<organism evidence="4 5">
    <name type="scientific">Anaerorhabdus furcosa</name>
    <dbReference type="NCBI Taxonomy" id="118967"/>
    <lineage>
        <taxon>Bacteria</taxon>
        <taxon>Bacillati</taxon>
        <taxon>Bacillota</taxon>
        <taxon>Erysipelotrichia</taxon>
        <taxon>Erysipelotrichales</taxon>
        <taxon>Erysipelotrichaceae</taxon>
        <taxon>Anaerorhabdus</taxon>
    </lineage>
</organism>
<dbReference type="InterPro" id="IPR054831">
    <property type="entry name" value="UPF0122_fam_protein"/>
</dbReference>
<dbReference type="InterPro" id="IPR036388">
    <property type="entry name" value="WH-like_DNA-bd_sf"/>
</dbReference>
<comment type="similarity">
    <text evidence="1 3">Belongs to the UPF0122 family.</text>
</comment>
<dbReference type="NCBIfam" id="NF045758">
    <property type="entry name" value="YlxM"/>
    <property type="match status" value="1"/>
</dbReference>
<comment type="function">
    <text evidence="2 3">Might take part in the signal recognition particle (SRP) pathway. This is inferred from the conservation of its genetic proximity to ftsY/ffh. May be a regulatory protein.</text>
</comment>
<dbReference type="Gene3D" id="1.10.10.10">
    <property type="entry name" value="Winged helix-like DNA-binding domain superfamily/Winged helix DNA-binding domain"/>
    <property type="match status" value="1"/>
</dbReference>
<dbReference type="STRING" id="118967.SAMN02745191_2003"/>
<dbReference type="AlphaFoldDB" id="A0A1T4PG18"/>
<protein>
    <recommendedName>
        <fullName evidence="3">UPF0122 protein SAMN02745191_2003</fullName>
    </recommendedName>
</protein>
<name>A0A1T4PG18_9FIRM</name>
<dbReference type="RefSeq" id="WP_078712403.1">
    <property type="nucleotide sequence ID" value="NZ_FUWY01000006.1"/>
</dbReference>
<evidence type="ECO:0000313" key="4">
    <source>
        <dbReference type="EMBL" id="SJZ90520.1"/>
    </source>
</evidence>
<dbReference type="SUPFAM" id="SSF88659">
    <property type="entry name" value="Sigma3 and sigma4 domains of RNA polymerase sigma factors"/>
    <property type="match status" value="1"/>
</dbReference>
<dbReference type="Pfam" id="PF04297">
    <property type="entry name" value="UPF0122"/>
    <property type="match status" value="1"/>
</dbReference>
<dbReference type="InterPro" id="IPR007394">
    <property type="entry name" value="UPF0122"/>
</dbReference>
<dbReference type="InterPro" id="IPR013324">
    <property type="entry name" value="RNA_pol_sigma_r3/r4-like"/>
</dbReference>
<proteinExistence type="inferred from homology"/>
<sequence>MFSKKEQINYYLDFYERLLTNKQQEICNYYYREDYSITEIAEIEKISRAGVHDALKRSEILLEEFEAKLHCFESFSKRMEYYNKIKEYNHEEINKIVDKCIESE</sequence>
<keyword evidence="5" id="KW-1185">Reference proteome</keyword>
<evidence type="ECO:0000313" key="5">
    <source>
        <dbReference type="Proteomes" id="UP000243297"/>
    </source>
</evidence>
<dbReference type="PANTHER" id="PTHR40083:SF1">
    <property type="entry name" value="UPF0122 PROTEIN YLXM"/>
    <property type="match status" value="1"/>
</dbReference>
<dbReference type="HAMAP" id="MF_00245">
    <property type="entry name" value="UPF0122"/>
    <property type="match status" value="1"/>
</dbReference>
<accession>A0A1T4PG18</accession>
<dbReference type="Proteomes" id="UP000243297">
    <property type="component" value="Unassembled WGS sequence"/>
</dbReference>
<gene>
    <name evidence="4" type="ORF">SAMN02745191_2003</name>
</gene>
<evidence type="ECO:0000256" key="3">
    <source>
        <dbReference type="HAMAP-Rule" id="MF_00245"/>
    </source>
</evidence>
<dbReference type="PANTHER" id="PTHR40083">
    <property type="entry name" value="UPF0122 PROTEIN CBO2450/CLC_2298"/>
    <property type="match status" value="1"/>
</dbReference>
<dbReference type="OrthoDB" id="404035at2"/>
<evidence type="ECO:0000256" key="2">
    <source>
        <dbReference type="ARBA" id="ARBA00024764"/>
    </source>
</evidence>